<evidence type="ECO:0008006" key="3">
    <source>
        <dbReference type="Google" id="ProtNLM"/>
    </source>
</evidence>
<dbReference type="OMA" id="SDTHASW"/>
<proteinExistence type="predicted"/>
<evidence type="ECO:0000313" key="1">
    <source>
        <dbReference type="EMBL" id="EIW87283.1"/>
    </source>
</evidence>
<protein>
    <recommendedName>
        <fullName evidence="3">CCHC-type domain-containing protein</fullName>
    </recommendedName>
</protein>
<keyword evidence="2" id="KW-1185">Reference proteome</keyword>
<dbReference type="Proteomes" id="UP000053558">
    <property type="component" value="Unassembled WGS sequence"/>
</dbReference>
<organism evidence="1 2">
    <name type="scientific">Coniophora puteana (strain RWD-64-598)</name>
    <name type="common">Brown rot fungus</name>
    <dbReference type="NCBI Taxonomy" id="741705"/>
    <lineage>
        <taxon>Eukaryota</taxon>
        <taxon>Fungi</taxon>
        <taxon>Dikarya</taxon>
        <taxon>Basidiomycota</taxon>
        <taxon>Agaricomycotina</taxon>
        <taxon>Agaricomycetes</taxon>
        <taxon>Agaricomycetidae</taxon>
        <taxon>Boletales</taxon>
        <taxon>Coniophorineae</taxon>
        <taxon>Coniophoraceae</taxon>
        <taxon>Coniophora</taxon>
    </lineage>
</organism>
<name>A0A5M3N775_CONPW</name>
<evidence type="ECO:0000313" key="2">
    <source>
        <dbReference type="Proteomes" id="UP000053558"/>
    </source>
</evidence>
<dbReference type="RefSeq" id="XP_007762382.1">
    <property type="nucleotide sequence ID" value="XM_007764192.1"/>
</dbReference>
<reference evidence="2" key="1">
    <citation type="journal article" date="2012" name="Science">
        <title>The Paleozoic origin of enzymatic lignin decomposition reconstructed from 31 fungal genomes.</title>
        <authorList>
            <person name="Floudas D."/>
            <person name="Binder M."/>
            <person name="Riley R."/>
            <person name="Barry K."/>
            <person name="Blanchette R.A."/>
            <person name="Henrissat B."/>
            <person name="Martinez A.T."/>
            <person name="Otillar R."/>
            <person name="Spatafora J.W."/>
            <person name="Yadav J.S."/>
            <person name="Aerts A."/>
            <person name="Benoit I."/>
            <person name="Boyd A."/>
            <person name="Carlson A."/>
            <person name="Copeland A."/>
            <person name="Coutinho P.M."/>
            <person name="de Vries R.P."/>
            <person name="Ferreira P."/>
            <person name="Findley K."/>
            <person name="Foster B."/>
            <person name="Gaskell J."/>
            <person name="Glotzer D."/>
            <person name="Gorecki P."/>
            <person name="Heitman J."/>
            <person name="Hesse C."/>
            <person name="Hori C."/>
            <person name="Igarashi K."/>
            <person name="Jurgens J.A."/>
            <person name="Kallen N."/>
            <person name="Kersten P."/>
            <person name="Kohler A."/>
            <person name="Kuees U."/>
            <person name="Kumar T.K.A."/>
            <person name="Kuo A."/>
            <person name="LaButti K."/>
            <person name="Larrondo L.F."/>
            <person name="Lindquist E."/>
            <person name="Ling A."/>
            <person name="Lombard V."/>
            <person name="Lucas S."/>
            <person name="Lundell T."/>
            <person name="Martin R."/>
            <person name="McLaughlin D.J."/>
            <person name="Morgenstern I."/>
            <person name="Morin E."/>
            <person name="Murat C."/>
            <person name="Nagy L.G."/>
            <person name="Nolan M."/>
            <person name="Ohm R.A."/>
            <person name="Patyshakuliyeva A."/>
            <person name="Rokas A."/>
            <person name="Ruiz-Duenas F.J."/>
            <person name="Sabat G."/>
            <person name="Salamov A."/>
            <person name="Samejima M."/>
            <person name="Schmutz J."/>
            <person name="Slot J.C."/>
            <person name="St John F."/>
            <person name="Stenlid J."/>
            <person name="Sun H."/>
            <person name="Sun S."/>
            <person name="Syed K."/>
            <person name="Tsang A."/>
            <person name="Wiebenga A."/>
            <person name="Young D."/>
            <person name="Pisabarro A."/>
            <person name="Eastwood D.C."/>
            <person name="Martin F."/>
            <person name="Cullen D."/>
            <person name="Grigoriev I.V."/>
            <person name="Hibbett D.S."/>
        </authorList>
    </citation>
    <scope>NUCLEOTIDE SEQUENCE [LARGE SCALE GENOMIC DNA]</scope>
    <source>
        <strain evidence="2">RWD-64-598 SS2</strain>
    </source>
</reference>
<sequence length="131" mass="14667">KRRLDQRFAHAVLHCRDPVTANSLILNGLALEHTKLAARKDKKEPVRCAKCQLWGHIAANCLALRDTCAQCGDNHRSNSCTNQSKAHCASCNSDTHASWDRDCPVADRKRRELDAKYPENALPLYSTAGNW</sequence>
<dbReference type="AlphaFoldDB" id="A0A5M3N775"/>
<dbReference type="Gene3D" id="4.10.60.10">
    <property type="entry name" value="Zinc finger, CCHC-type"/>
    <property type="match status" value="1"/>
</dbReference>
<dbReference type="GeneID" id="19206834"/>
<gene>
    <name evidence="1" type="ORF">CONPUDRAFT_38139</name>
</gene>
<dbReference type="KEGG" id="cput:CONPUDRAFT_38139"/>
<feature type="non-terminal residue" evidence="1">
    <location>
        <position position="131"/>
    </location>
</feature>
<dbReference type="EMBL" id="JH711573">
    <property type="protein sequence ID" value="EIW87283.1"/>
    <property type="molecule type" value="Genomic_DNA"/>
</dbReference>
<dbReference type="OrthoDB" id="4230923at2759"/>
<accession>A0A5M3N775</accession>
<comment type="caution">
    <text evidence="1">The sequence shown here is derived from an EMBL/GenBank/DDBJ whole genome shotgun (WGS) entry which is preliminary data.</text>
</comment>
<feature type="non-terminal residue" evidence="1">
    <location>
        <position position="1"/>
    </location>
</feature>